<evidence type="ECO:0000256" key="5">
    <source>
        <dbReference type="ARBA" id="ARBA00022701"/>
    </source>
</evidence>
<dbReference type="eggNOG" id="KOG3905">
    <property type="taxonomic scope" value="Eukaryota"/>
</dbReference>
<keyword evidence="6" id="KW-0547">Nucleotide-binding</keyword>
<proteinExistence type="inferred from homology"/>
<dbReference type="KEGG" id="hir:HETIRDRAFT_443897"/>
<dbReference type="GO" id="GO:0005868">
    <property type="term" value="C:cytoplasmic dynein complex"/>
    <property type="evidence" value="ECO:0007669"/>
    <property type="project" value="InterPro"/>
</dbReference>
<dbReference type="GO" id="GO:0005524">
    <property type="term" value="F:ATP binding"/>
    <property type="evidence" value="ECO:0007669"/>
    <property type="project" value="UniProtKB-KW"/>
</dbReference>
<dbReference type="InterPro" id="IPR027417">
    <property type="entry name" value="P-loop_NTPase"/>
</dbReference>
<keyword evidence="13" id="KW-1185">Reference proteome</keyword>
<comment type="similarity">
    <text evidence="2">Belongs to the dynein light intermediate chain family.</text>
</comment>
<dbReference type="PANTHER" id="PTHR12688">
    <property type="entry name" value="DYNEIN LIGHT INTERMEDIATE CHAIN"/>
    <property type="match status" value="1"/>
</dbReference>
<dbReference type="GO" id="GO:0005874">
    <property type="term" value="C:microtubule"/>
    <property type="evidence" value="ECO:0007669"/>
    <property type="project" value="UniProtKB-KW"/>
</dbReference>
<feature type="compositionally biased region" description="Low complexity" evidence="11">
    <location>
        <begin position="528"/>
        <end position="540"/>
    </location>
</feature>
<dbReference type="Gene3D" id="3.40.50.300">
    <property type="entry name" value="P-loop containing nucleotide triphosphate hydrolases"/>
    <property type="match status" value="1"/>
</dbReference>
<evidence type="ECO:0000256" key="6">
    <source>
        <dbReference type="ARBA" id="ARBA00022741"/>
    </source>
</evidence>
<dbReference type="EMBL" id="KI925456">
    <property type="protein sequence ID" value="ETW83673.1"/>
    <property type="molecule type" value="Genomic_DNA"/>
</dbReference>
<name>W4KD09_HETIT</name>
<comment type="subcellular location">
    <subcellularLocation>
        <location evidence="1">Cytoplasm</location>
        <location evidence="1">Cytoskeleton</location>
    </subcellularLocation>
</comment>
<dbReference type="AlphaFoldDB" id="W4KD09"/>
<evidence type="ECO:0000256" key="8">
    <source>
        <dbReference type="ARBA" id="ARBA00023017"/>
    </source>
</evidence>
<feature type="compositionally biased region" description="Polar residues" evidence="11">
    <location>
        <begin position="490"/>
        <end position="521"/>
    </location>
</feature>
<keyword evidence="3" id="KW-0813">Transport</keyword>
<dbReference type="Pfam" id="PF05783">
    <property type="entry name" value="DLIC"/>
    <property type="match status" value="3"/>
</dbReference>
<dbReference type="InterPro" id="IPR022780">
    <property type="entry name" value="Dynein_light_int_chain"/>
</dbReference>
<keyword evidence="8" id="KW-0243">Dynein</keyword>
<keyword evidence="7" id="KW-0067">ATP-binding</keyword>
<evidence type="ECO:0000313" key="12">
    <source>
        <dbReference type="EMBL" id="ETW83673.1"/>
    </source>
</evidence>
<dbReference type="STRING" id="747525.W4KD09"/>
<evidence type="ECO:0000256" key="11">
    <source>
        <dbReference type="SAM" id="MobiDB-lite"/>
    </source>
</evidence>
<evidence type="ECO:0008006" key="14">
    <source>
        <dbReference type="Google" id="ProtNLM"/>
    </source>
</evidence>
<keyword evidence="9" id="KW-0505">Motor protein</keyword>
<gene>
    <name evidence="12" type="ORF">HETIRDRAFT_443897</name>
</gene>
<dbReference type="GO" id="GO:0045504">
    <property type="term" value="F:dynein heavy chain binding"/>
    <property type="evidence" value="ECO:0007669"/>
    <property type="project" value="TreeGrafter"/>
</dbReference>
<evidence type="ECO:0000256" key="10">
    <source>
        <dbReference type="ARBA" id="ARBA00023212"/>
    </source>
</evidence>
<dbReference type="GeneID" id="20675548"/>
<dbReference type="GO" id="GO:0000226">
    <property type="term" value="P:microtubule cytoskeleton organization"/>
    <property type="evidence" value="ECO:0007669"/>
    <property type="project" value="TreeGrafter"/>
</dbReference>
<feature type="compositionally biased region" description="Basic and acidic residues" evidence="11">
    <location>
        <begin position="406"/>
        <end position="417"/>
    </location>
</feature>
<accession>W4KD09</accession>
<organism evidence="12 13">
    <name type="scientific">Heterobasidion irregulare (strain TC 32-1)</name>
    <dbReference type="NCBI Taxonomy" id="747525"/>
    <lineage>
        <taxon>Eukaryota</taxon>
        <taxon>Fungi</taxon>
        <taxon>Dikarya</taxon>
        <taxon>Basidiomycota</taxon>
        <taxon>Agaricomycotina</taxon>
        <taxon>Agaricomycetes</taxon>
        <taxon>Russulales</taxon>
        <taxon>Bondarzewiaceae</taxon>
        <taxon>Heterobasidion</taxon>
        <taxon>Heterobasidion annosum species complex</taxon>
    </lineage>
</organism>
<dbReference type="GO" id="GO:0007018">
    <property type="term" value="P:microtubule-based movement"/>
    <property type="evidence" value="ECO:0007669"/>
    <property type="project" value="InterPro"/>
</dbReference>
<dbReference type="Proteomes" id="UP000030671">
    <property type="component" value="Unassembled WGS sequence"/>
</dbReference>
<dbReference type="InterPro" id="IPR008467">
    <property type="entry name" value="Dynein1_light_intermed_chain"/>
</dbReference>
<evidence type="ECO:0000313" key="13">
    <source>
        <dbReference type="Proteomes" id="UP000030671"/>
    </source>
</evidence>
<evidence type="ECO:0000256" key="2">
    <source>
        <dbReference type="ARBA" id="ARBA00006831"/>
    </source>
</evidence>
<dbReference type="HOGENOM" id="CLU_021937_1_0_1"/>
<dbReference type="InParanoid" id="W4KD09"/>
<feature type="compositionally biased region" description="Gly residues" evidence="11">
    <location>
        <begin position="541"/>
        <end position="561"/>
    </location>
</feature>
<dbReference type="OrthoDB" id="27603at2759"/>
<feature type="region of interest" description="Disordered" evidence="11">
    <location>
        <begin position="406"/>
        <end position="561"/>
    </location>
</feature>
<evidence type="ECO:0000256" key="1">
    <source>
        <dbReference type="ARBA" id="ARBA00004245"/>
    </source>
</evidence>
<dbReference type="SUPFAM" id="SSF52540">
    <property type="entry name" value="P-loop containing nucleoside triphosphate hydrolases"/>
    <property type="match status" value="1"/>
</dbReference>
<protein>
    <recommendedName>
        <fullName evidence="14">Dynein light intermediate chain</fullName>
    </recommendedName>
</protein>
<keyword evidence="5" id="KW-0493">Microtubule</keyword>
<evidence type="ECO:0000256" key="4">
    <source>
        <dbReference type="ARBA" id="ARBA00022490"/>
    </source>
</evidence>
<keyword evidence="4" id="KW-0963">Cytoplasm</keyword>
<dbReference type="RefSeq" id="XP_009543440.1">
    <property type="nucleotide sequence ID" value="XM_009545145.1"/>
</dbReference>
<keyword evidence="10" id="KW-0206">Cytoskeleton</keyword>
<sequence length="561" mass="59909">MDDDSRSSTPEAPPQDLWSSILDSVSSTRSIPSKQILLLGQPSSGKSTLANALLQKPPADGGKDDAATDFALGYDWADVRDDADEDTIARLSVYTVPSSAPAYTSLIPHFLPPRVSLPHTIIMIVLDWTRPWTFIDELHTWLSWIEQWAQGDGARELEIAREENRERLQTHLQHYTEPSSDPIPATSTIQTMLPLGPGTFTHNSAGIPIIVTCAKADLIDDNNDLVAGASGMGGMVKGKGGEWEERTDGVMQILRTICLKYGASLFYSTQQPTTLQVLRQYALHLLFIPPAPSPGIPSPTEPAAPARNPFPFQHKPNTLDRDRIVVPAGWDSWGKIGVLRDGFDAKGWGEAWERDLDATNDESYDEPGVRKMYAILVPDQGIKPPPLPPFNNPIPEQAFLAKNYDENSKKPDRDPRGMFRNPTESSGAGIVGPLGSSSFSMPNVERALSEMEGGAGAQASEPARKVSGRPAPRAERGAGSLTASVGPGRSPTSPNLPGSPSPTGGQTQHEVLQNFFQSLLSSKDRPGASAAAARATVGKTNGAGNGGNGTSNGSGSGAEDG</sequence>
<evidence type="ECO:0000256" key="3">
    <source>
        <dbReference type="ARBA" id="ARBA00022448"/>
    </source>
</evidence>
<dbReference type="PANTHER" id="PTHR12688:SF0">
    <property type="entry name" value="DYNEIN LIGHT INTERMEDIATE CHAIN"/>
    <property type="match status" value="1"/>
</dbReference>
<dbReference type="GO" id="GO:0035974">
    <property type="term" value="C:meiotic spindle pole body"/>
    <property type="evidence" value="ECO:0007669"/>
    <property type="project" value="TreeGrafter"/>
</dbReference>
<reference evidence="12 13" key="1">
    <citation type="journal article" date="2012" name="New Phytol.">
        <title>Insight into trade-off between wood decay and parasitism from the genome of a fungal forest pathogen.</title>
        <authorList>
            <person name="Olson A."/>
            <person name="Aerts A."/>
            <person name="Asiegbu F."/>
            <person name="Belbahri L."/>
            <person name="Bouzid O."/>
            <person name="Broberg A."/>
            <person name="Canback B."/>
            <person name="Coutinho P.M."/>
            <person name="Cullen D."/>
            <person name="Dalman K."/>
            <person name="Deflorio G."/>
            <person name="van Diepen L.T."/>
            <person name="Dunand C."/>
            <person name="Duplessis S."/>
            <person name="Durling M."/>
            <person name="Gonthier P."/>
            <person name="Grimwood J."/>
            <person name="Fossdal C.G."/>
            <person name="Hansson D."/>
            <person name="Henrissat B."/>
            <person name="Hietala A."/>
            <person name="Himmelstrand K."/>
            <person name="Hoffmeister D."/>
            <person name="Hogberg N."/>
            <person name="James T.Y."/>
            <person name="Karlsson M."/>
            <person name="Kohler A."/>
            <person name="Kues U."/>
            <person name="Lee Y.H."/>
            <person name="Lin Y.C."/>
            <person name="Lind M."/>
            <person name="Lindquist E."/>
            <person name="Lombard V."/>
            <person name="Lucas S."/>
            <person name="Lunden K."/>
            <person name="Morin E."/>
            <person name="Murat C."/>
            <person name="Park J."/>
            <person name="Raffaello T."/>
            <person name="Rouze P."/>
            <person name="Salamov A."/>
            <person name="Schmutz J."/>
            <person name="Solheim H."/>
            <person name="Stahlberg J."/>
            <person name="Velez H."/>
            <person name="de Vries R.P."/>
            <person name="Wiebenga A."/>
            <person name="Woodward S."/>
            <person name="Yakovlev I."/>
            <person name="Garbelotto M."/>
            <person name="Martin F."/>
            <person name="Grigoriev I.V."/>
            <person name="Stenlid J."/>
        </authorList>
    </citation>
    <scope>NUCLEOTIDE SEQUENCE [LARGE SCALE GENOMIC DNA]</scope>
    <source>
        <strain evidence="12 13">TC 32-1</strain>
    </source>
</reference>
<evidence type="ECO:0000256" key="9">
    <source>
        <dbReference type="ARBA" id="ARBA00023175"/>
    </source>
</evidence>
<evidence type="ECO:0000256" key="7">
    <source>
        <dbReference type="ARBA" id="ARBA00022840"/>
    </source>
</evidence>